<reference evidence="6" key="1">
    <citation type="submission" date="2022-02" db="EMBL/GenBank/DDBJ databases">
        <title>Paenibacillus sp. MBLB1832 Whole Genome Shotgun Sequencing.</title>
        <authorList>
            <person name="Hwang C.Y."/>
            <person name="Cho E.-S."/>
            <person name="Seo M.-J."/>
        </authorList>
    </citation>
    <scope>NUCLEOTIDE SEQUENCE</scope>
    <source>
        <strain evidence="6">MBLB1832</strain>
    </source>
</reference>
<dbReference type="GO" id="GO:0046872">
    <property type="term" value="F:metal ion binding"/>
    <property type="evidence" value="ECO:0007669"/>
    <property type="project" value="UniProtKB-KW"/>
</dbReference>
<evidence type="ECO:0000256" key="3">
    <source>
        <dbReference type="ARBA" id="ARBA00023004"/>
    </source>
</evidence>
<evidence type="ECO:0000259" key="5">
    <source>
        <dbReference type="PROSITE" id="PS51296"/>
    </source>
</evidence>
<keyword evidence="4" id="KW-0411">Iron-sulfur</keyword>
<organism evidence="6 7">
    <name type="scientific">Paenibacillus roseopurpureus</name>
    <dbReference type="NCBI Taxonomy" id="2918901"/>
    <lineage>
        <taxon>Bacteria</taxon>
        <taxon>Bacillati</taxon>
        <taxon>Bacillota</taxon>
        <taxon>Bacilli</taxon>
        <taxon>Bacillales</taxon>
        <taxon>Paenibacillaceae</taxon>
        <taxon>Paenibacillus</taxon>
    </lineage>
</organism>
<dbReference type="GO" id="GO:0004497">
    <property type="term" value="F:monooxygenase activity"/>
    <property type="evidence" value="ECO:0007669"/>
    <property type="project" value="UniProtKB-ARBA"/>
</dbReference>
<dbReference type="SUPFAM" id="SSF50022">
    <property type="entry name" value="ISP domain"/>
    <property type="match status" value="1"/>
</dbReference>
<dbReference type="GO" id="GO:0016705">
    <property type="term" value="F:oxidoreductase activity, acting on paired donors, with incorporation or reduction of molecular oxygen"/>
    <property type="evidence" value="ECO:0007669"/>
    <property type="project" value="UniProtKB-ARBA"/>
</dbReference>
<protein>
    <submittedName>
        <fullName evidence="6">Rieske 2Fe-2S domain-containing protein</fullName>
    </submittedName>
</protein>
<gene>
    <name evidence="6" type="ORF">MJB10_01695</name>
</gene>
<dbReference type="Gene3D" id="2.102.10.10">
    <property type="entry name" value="Rieske [2Fe-2S] iron-sulphur domain"/>
    <property type="match status" value="1"/>
</dbReference>
<dbReference type="Proteomes" id="UP001304650">
    <property type="component" value="Chromosome"/>
</dbReference>
<keyword evidence="7" id="KW-1185">Reference proteome</keyword>
<feature type="domain" description="Rieske" evidence="5">
    <location>
        <begin position="8"/>
        <end position="75"/>
    </location>
</feature>
<sequence length="89" mass="10364">MTQYEPWIQVCAAEDIDPEDVFRFDYGERTFALYRADHNHYFATDGYCTHQKFHLSEGLVVGKTIECPKHNGRFDYTTGKRSVLLLVSI</sequence>
<dbReference type="InterPro" id="IPR036922">
    <property type="entry name" value="Rieske_2Fe-2S_sf"/>
</dbReference>
<evidence type="ECO:0000256" key="4">
    <source>
        <dbReference type="ARBA" id="ARBA00023014"/>
    </source>
</evidence>
<dbReference type="GO" id="GO:0051537">
    <property type="term" value="F:2 iron, 2 sulfur cluster binding"/>
    <property type="evidence" value="ECO:0007669"/>
    <property type="project" value="UniProtKB-KW"/>
</dbReference>
<keyword evidence="3" id="KW-0408">Iron</keyword>
<dbReference type="PROSITE" id="PS51296">
    <property type="entry name" value="RIESKE"/>
    <property type="match status" value="1"/>
</dbReference>
<dbReference type="Pfam" id="PF00355">
    <property type="entry name" value="Rieske"/>
    <property type="match status" value="1"/>
</dbReference>
<evidence type="ECO:0000256" key="1">
    <source>
        <dbReference type="ARBA" id="ARBA00022714"/>
    </source>
</evidence>
<evidence type="ECO:0000313" key="7">
    <source>
        <dbReference type="Proteomes" id="UP001304650"/>
    </source>
</evidence>
<keyword evidence="1" id="KW-0001">2Fe-2S</keyword>
<dbReference type="EMBL" id="CP130319">
    <property type="protein sequence ID" value="WNR44891.1"/>
    <property type="molecule type" value="Genomic_DNA"/>
</dbReference>
<dbReference type="RefSeq" id="WP_314801032.1">
    <property type="nucleotide sequence ID" value="NZ_CP130319.1"/>
</dbReference>
<name>A0AA96LQU4_9BACL</name>
<evidence type="ECO:0000313" key="6">
    <source>
        <dbReference type="EMBL" id="WNR44891.1"/>
    </source>
</evidence>
<proteinExistence type="predicted"/>
<accession>A0AA96LQU4</accession>
<evidence type="ECO:0000256" key="2">
    <source>
        <dbReference type="ARBA" id="ARBA00022723"/>
    </source>
</evidence>
<dbReference type="AlphaFoldDB" id="A0AA96LQU4"/>
<keyword evidence="2" id="KW-0479">Metal-binding</keyword>
<dbReference type="InterPro" id="IPR017941">
    <property type="entry name" value="Rieske_2Fe-2S"/>
</dbReference>
<dbReference type="KEGG" id="proo:MJB10_01695"/>